<dbReference type="EnsemblProtists" id="EKX42288">
    <property type="protein sequence ID" value="EKX42288"/>
    <property type="gene ID" value="GUITHDRAFT_153573"/>
</dbReference>
<name>L1J195_GUITC</name>
<proteinExistence type="predicted"/>
<dbReference type="AlphaFoldDB" id="L1J195"/>
<dbReference type="PaxDb" id="55529-EKX42288"/>
<organism evidence="1">
    <name type="scientific">Guillardia theta (strain CCMP2712)</name>
    <name type="common">Cryptophyte</name>
    <dbReference type="NCBI Taxonomy" id="905079"/>
    <lineage>
        <taxon>Eukaryota</taxon>
        <taxon>Cryptophyceae</taxon>
        <taxon>Pyrenomonadales</taxon>
        <taxon>Geminigeraceae</taxon>
        <taxon>Guillardia</taxon>
    </lineage>
</organism>
<dbReference type="EMBL" id="JH993017">
    <property type="protein sequence ID" value="EKX42288.1"/>
    <property type="molecule type" value="Genomic_DNA"/>
</dbReference>
<dbReference type="Proteomes" id="UP000011087">
    <property type="component" value="Unassembled WGS sequence"/>
</dbReference>
<evidence type="ECO:0000313" key="1">
    <source>
        <dbReference type="EMBL" id="EKX42288.1"/>
    </source>
</evidence>
<gene>
    <name evidence="1" type="ORF">GUITHDRAFT_153573</name>
</gene>
<protein>
    <submittedName>
        <fullName evidence="1 2">Uncharacterized protein</fullName>
    </submittedName>
</protein>
<evidence type="ECO:0000313" key="2">
    <source>
        <dbReference type="EnsemblProtists" id="EKX42288"/>
    </source>
</evidence>
<accession>L1J195</accession>
<dbReference type="KEGG" id="gtt:GUITHDRAFT_153573"/>
<dbReference type="RefSeq" id="XP_005829268.1">
    <property type="nucleotide sequence ID" value="XM_005829211.1"/>
</dbReference>
<reference evidence="3" key="2">
    <citation type="submission" date="2012-11" db="EMBL/GenBank/DDBJ databases">
        <authorList>
            <person name="Kuo A."/>
            <person name="Curtis B.A."/>
            <person name="Tanifuji G."/>
            <person name="Burki F."/>
            <person name="Gruber A."/>
            <person name="Irimia M."/>
            <person name="Maruyama S."/>
            <person name="Arias M.C."/>
            <person name="Ball S.G."/>
            <person name="Gile G.H."/>
            <person name="Hirakawa Y."/>
            <person name="Hopkins J.F."/>
            <person name="Rensing S.A."/>
            <person name="Schmutz J."/>
            <person name="Symeonidi A."/>
            <person name="Elias M."/>
            <person name="Eveleigh R.J."/>
            <person name="Herman E.K."/>
            <person name="Klute M.J."/>
            <person name="Nakayama T."/>
            <person name="Obornik M."/>
            <person name="Reyes-Prieto A."/>
            <person name="Armbrust E.V."/>
            <person name="Aves S.J."/>
            <person name="Beiko R.G."/>
            <person name="Coutinho P."/>
            <person name="Dacks J.B."/>
            <person name="Durnford D.G."/>
            <person name="Fast N.M."/>
            <person name="Green B.R."/>
            <person name="Grisdale C."/>
            <person name="Hempe F."/>
            <person name="Henrissat B."/>
            <person name="Hoppner M.P."/>
            <person name="Ishida K.-I."/>
            <person name="Kim E."/>
            <person name="Koreny L."/>
            <person name="Kroth P.G."/>
            <person name="Liu Y."/>
            <person name="Malik S.-B."/>
            <person name="Maier U.G."/>
            <person name="McRose D."/>
            <person name="Mock T."/>
            <person name="Neilson J.A."/>
            <person name="Onodera N.T."/>
            <person name="Poole A.M."/>
            <person name="Pritham E.J."/>
            <person name="Richards T.A."/>
            <person name="Rocap G."/>
            <person name="Roy S.W."/>
            <person name="Sarai C."/>
            <person name="Schaack S."/>
            <person name="Shirato S."/>
            <person name="Slamovits C.H."/>
            <person name="Spencer D.F."/>
            <person name="Suzuki S."/>
            <person name="Worden A.Z."/>
            <person name="Zauner S."/>
            <person name="Barry K."/>
            <person name="Bell C."/>
            <person name="Bharti A.K."/>
            <person name="Crow J.A."/>
            <person name="Grimwood J."/>
            <person name="Kramer R."/>
            <person name="Lindquist E."/>
            <person name="Lucas S."/>
            <person name="Salamov A."/>
            <person name="McFadden G.I."/>
            <person name="Lane C.E."/>
            <person name="Keeling P.J."/>
            <person name="Gray M.W."/>
            <person name="Grigoriev I.V."/>
            <person name="Archibald J.M."/>
        </authorList>
    </citation>
    <scope>NUCLEOTIDE SEQUENCE</scope>
    <source>
        <strain evidence="3">CCMP2712</strain>
    </source>
</reference>
<dbReference type="HOGENOM" id="CLU_2297067_0_0_1"/>
<dbReference type="GeneID" id="17298937"/>
<keyword evidence="3" id="KW-1185">Reference proteome</keyword>
<reference evidence="2" key="3">
    <citation type="submission" date="2015-06" db="UniProtKB">
        <authorList>
            <consortium name="EnsemblProtists"/>
        </authorList>
    </citation>
    <scope>IDENTIFICATION</scope>
</reference>
<evidence type="ECO:0000313" key="3">
    <source>
        <dbReference type="Proteomes" id="UP000011087"/>
    </source>
</evidence>
<reference evidence="1 3" key="1">
    <citation type="journal article" date="2012" name="Nature">
        <title>Algal genomes reveal evolutionary mosaicism and the fate of nucleomorphs.</title>
        <authorList>
            <consortium name="DOE Joint Genome Institute"/>
            <person name="Curtis B.A."/>
            <person name="Tanifuji G."/>
            <person name="Burki F."/>
            <person name="Gruber A."/>
            <person name="Irimia M."/>
            <person name="Maruyama S."/>
            <person name="Arias M.C."/>
            <person name="Ball S.G."/>
            <person name="Gile G.H."/>
            <person name="Hirakawa Y."/>
            <person name="Hopkins J.F."/>
            <person name="Kuo A."/>
            <person name="Rensing S.A."/>
            <person name="Schmutz J."/>
            <person name="Symeonidi A."/>
            <person name="Elias M."/>
            <person name="Eveleigh R.J."/>
            <person name="Herman E.K."/>
            <person name="Klute M.J."/>
            <person name="Nakayama T."/>
            <person name="Obornik M."/>
            <person name="Reyes-Prieto A."/>
            <person name="Armbrust E.V."/>
            <person name="Aves S.J."/>
            <person name="Beiko R.G."/>
            <person name="Coutinho P."/>
            <person name="Dacks J.B."/>
            <person name="Durnford D.G."/>
            <person name="Fast N.M."/>
            <person name="Green B.R."/>
            <person name="Grisdale C.J."/>
            <person name="Hempel F."/>
            <person name="Henrissat B."/>
            <person name="Hoppner M.P."/>
            <person name="Ishida K."/>
            <person name="Kim E."/>
            <person name="Koreny L."/>
            <person name="Kroth P.G."/>
            <person name="Liu Y."/>
            <person name="Malik S.B."/>
            <person name="Maier U.G."/>
            <person name="McRose D."/>
            <person name="Mock T."/>
            <person name="Neilson J.A."/>
            <person name="Onodera N.T."/>
            <person name="Poole A.M."/>
            <person name="Pritham E.J."/>
            <person name="Richards T.A."/>
            <person name="Rocap G."/>
            <person name="Roy S.W."/>
            <person name="Sarai C."/>
            <person name="Schaack S."/>
            <person name="Shirato S."/>
            <person name="Slamovits C.H."/>
            <person name="Spencer D.F."/>
            <person name="Suzuki S."/>
            <person name="Worden A.Z."/>
            <person name="Zauner S."/>
            <person name="Barry K."/>
            <person name="Bell C."/>
            <person name="Bharti A.K."/>
            <person name="Crow J.A."/>
            <person name="Grimwood J."/>
            <person name="Kramer R."/>
            <person name="Lindquist E."/>
            <person name="Lucas S."/>
            <person name="Salamov A."/>
            <person name="McFadden G.I."/>
            <person name="Lane C.E."/>
            <person name="Keeling P.J."/>
            <person name="Gray M.W."/>
            <person name="Grigoriev I.V."/>
            <person name="Archibald J.M."/>
        </authorList>
    </citation>
    <scope>NUCLEOTIDE SEQUENCE</scope>
    <source>
        <strain evidence="1 3">CCMP2712</strain>
    </source>
</reference>
<sequence>MQVCDYLPAIDACSCPKKPDTGNQTSRSDVRDIKKQFGIEKERDESVVEAQQYFKSCIYKCMHSDECKCMSLPQSVYHKEPSNDMPFKSLSTLILTRLHSI</sequence>